<dbReference type="Gene3D" id="3.40.50.1110">
    <property type="entry name" value="SGNH hydrolase"/>
    <property type="match status" value="1"/>
</dbReference>
<dbReference type="GO" id="GO:0016787">
    <property type="term" value="F:hydrolase activity"/>
    <property type="evidence" value="ECO:0007669"/>
    <property type="project" value="UniProtKB-KW"/>
</dbReference>
<reference evidence="3 4" key="1">
    <citation type="submission" date="2024-07" db="EMBL/GenBank/DDBJ databases">
        <authorList>
            <person name="Lee S."/>
            <person name="Kang M."/>
        </authorList>
    </citation>
    <scope>NUCLEOTIDE SEQUENCE [LARGE SCALE GENOMIC DNA]</scope>
    <source>
        <strain evidence="3 4">DS6</strain>
    </source>
</reference>
<dbReference type="EMBL" id="JBFPJR010000042">
    <property type="protein sequence ID" value="MEX0429404.1"/>
    <property type="molecule type" value="Genomic_DNA"/>
</dbReference>
<evidence type="ECO:0000313" key="3">
    <source>
        <dbReference type="EMBL" id="MEX0429404.1"/>
    </source>
</evidence>
<protein>
    <submittedName>
        <fullName evidence="3">SGNH/GDSL hydrolase family protein</fullName>
    </submittedName>
</protein>
<keyword evidence="1" id="KW-0812">Transmembrane</keyword>
<dbReference type="CDD" id="cd00229">
    <property type="entry name" value="SGNH_hydrolase"/>
    <property type="match status" value="1"/>
</dbReference>
<evidence type="ECO:0000256" key="1">
    <source>
        <dbReference type="SAM" id="Phobius"/>
    </source>
</evidence>
<name>A0ABV3T675_9ACTN</name>
<proteinExistence type="predicted"/>
<dbReference type="Proteomes" id="UP001556631">
    <property type="component" value="Unassembled WGS sequence"/>
</dbReference>
<keyword evidence="1" id="KW-1133">Transmembrane helix</keyword>
<evidence type="ECO:0000259" key="2">
    <source>
        <dbReference type="Pfam" id="PF13472"/>
    </source>
</evidence>
<keyword evidence="1" id="KW-0472">Membrane</keyword>
<keyword evidence="3" id="KW-0378">Hydrolase</keyword>
<evidence type="ECO:0000313" key="4">
    <source>
        <dbReference type="Proteomes" id="UP001556631"/>
    </source>
</evidence>
<keyword evidence="4" id="KW-1185">Reference proteome</keyword>
<feature type="domain" description="SGNH hydrolase-type esterase" evidence="2">
    <location>
        <begin position="73"/>
        <end position="226"/>
    </location>
</feature>
<comment type="caution">
    <text evidence="3">The sequence shown here is derived from an EMBL/GenBank/DDBJ whole genome shotgun (WGS) entry which is preliminary data.</text>
</comment>
<gene>
    <name evidence="3" type="ORF">AB3X52_17430</name>
</gene>
<organism evidence="3 4">
    <name type="scientific">Nocardioides eburneus</name>
    <dbReference type="NCBI Taxonomy" id="3231482"/>
    <lineage>
        <taxon>Bacteria</taxon>
        <taxon>Bacillati</taxon>
        <taxon>Actinomycetota</taxon>
        <taxon>Actinomycetes</taxon>
        <taxon>Propionibacteriales</taxon>
        <taxon>Nocardioidaceae</taxon>
        <taxon>Nocardioides</taxon>
    </lineage>
</organism>
<dbReference type="PROSITE" id="PS51257">
    <property type="entry name" value="PROKAR_LIPOPROTEIN"/>
    <property type="match status" value="1"/>
</dbReference>
<dbReference type="RefSeq" id="WP_367995369.1">
    <property type="nucleotide sequence ID" value="NZ_JBFPJR010000042.1"/>
</dbReference>
<feature type="transmembrane region" description="Helical" evidence="1">
    <location>
        <begin position="12"/>
        <end position="33"/>
    </location>
</feature>
<dbReference type="Pfam" id="PF13472">
    <property type="entry name" value="Lipase_GDSL_2"/>
    <property type="match status" value="1"/>
</dbReference>
<dbReference type="InterPro" id="IPR013830">
    <property type="entry name" value="SGNH_hydro"/>
</dbReference>
<dbReference type="SUPFAM" id="SSF52266">
    <property type="entry name" value="SGNH hydrolase"/>
    <property type="match status" value="1"/>
</dbReference>
<sequence length="247" mass="26169">MDRGTYDGRRVAARAAPVGVLLLVVALLGGLLAGCGESPEERAARIHGMCALYRHLADDRARMVTGSGKRVVVIGDSWSVGRNLPDPAQSWPAALPGEIHVAGFSGSGFSEQDMSKCGEVSFADRASAAVSGGANLVVVEGGLNDVIRTNASIRAGFDKLMTILSPYDVVVIGPTITPRHGTKAVRVDRLLHRLCNRVGVPYVSTLDIDLRYMPDGLHPTASGHRRFGTLVAERIARTVPTRPAVSP</sequence>
<accession>A0ABV3T675</accession>
<dbReference type="InterPro" id="IPR036514">
    <property type="entry name" value="SGNH_hydro_sf"/>
</dbReference>